<proteinExistence type="predicted"/>
<dbReference type="AlphaFoldDB" id="A0A1F6MS63"/>
<comment type="caution">
    <text evidence="1">The sequence shown here is derived from an EMBL/GenBank/DDBJ whole genome shotgun (WGS) entry which is preliminary data.</text>
</comment>
<sequence length="263" mass="30046">MSDATLSTQAMQVINNYLHLPFSKKKISCPYFNNKRSRVRGALGVLIGKGTPEEIVNEATLIALREKVDLKNLDNEQTKKFLVEHNLGVDCSGLVYHVLNAELNARKLGPLRKHIKRPWIRSPIRKLIALFRPAENTGVNTFYNDINSKEIRLSEIQPGDFIIIMNTGANYNLHHILLVHKVANTSSPYQGEGLPAGRGEVVLRYTHSFQFPDDGLYNHGVRQEEIKIIDSNKNLLEQNWNEPRTREYAKTAREIKIKRLKVL</sequence>
<dbReference type="EMBL" id="MFQN01000014">
    <property type="protein sequence ID" value="OGH74481.1"/>
    <property type="molecule type" value="Genomic_DNA"/>
</dbReference>
<name>A0A1F6MS63_9BACT</name>
<dbReference type="Proteomes" id="UP000178347">
    <property type="component" value="Unassembled WGS sequence"/>
</dbReference>
<evidence type="ECO:0000313" key="2">
    <source>
        <dbReference type="Proteomes" id="UP000178347"/>
    </source>
</evidence>
<gene>
    <name evidence="1" type="ORF">A3G00_00285</name>
</gene>
<organism evidence="1 2">
    <name type="scientific">Candidatus Magasanikbacteria bacterium RIFCSPLOWO2_12_FULL_43_12</name>
    <dbReference type="NCBI Taxonomy" id="1798692"/>
    <lineage>
        <taxon>Bacteria</taxon>
        <taxon>Candidatus Magasanikiibacteriota</taxon>
    </lineage>
</organism>
<evidence type="ECO:0000313" key="1">
    <source>
        <dbReference type="EMBL" id="OGH74481.1"/>
    </source>
</evidence>
<accession>A0A1F6MS63</accession>
<reference evidence="1 2" key="1">
    <citation type="journal article" date="2016" name="Nat. Commun.">
        <title>Thousands of microbial genomes shed light on interconnected biogeochemical processes in an aquifer system.</title>
        <authorList>
            <person name="Anantharaman K."/>
            <person name="Brown C.T."/>
            <person name="Hug L.A."/>
            <person name="Sharon I."/>
            <person name="Castelle C.J."/>
            <person name="Probst A.J."/>
            <person name="Thomas B.C."/>
            <person name="Singh A."/>
            <person name="Wilkins M.J."/>
            <person name="Karaoz U."/>
            <person name="Brodie E.L."/>
            <person name="Williams K.H."/>
            <person name="Hubbard S.S."/>
            <person name="Banfield J.F."/>
        </authorList>
    </citation>
    <scope>NUCLEOTIDE SEQUENCE [LARGE SCALE GENOMIC DNA]</scope>
</reference>
<protein>
    <submittedName>
        <fullName evidence="1">Uncharacterized protein</fullName>
    </submittedName>
</protein>